<gene>
    <name evidence="1" type="ORF">BV22DRAFT_1018320</name>
</gene>
<keyword evidence="2" id="KW-1185">Reference proteome</keyword>
<name>A0ACB8B886_9AGAM</name>
<accession>A0ACB8B886</accession>
<evidence type="ECO:0000313" key="2">
    <source>
        <dbReference type="Proteomes" id="UP000790709"/>
    </source>
</evidence>
<proteinExistence type="predicted"/>
<comment type="caution">
    <text evidence="1">The sequence shown here is derived from an EMBL/GenBank/DDBJ whole genome shotgun (WGS) entry which is preliminary data.</text>
</comment>
<protein>
    <submittedName>
        <fullName evidence="1">Cytochrome P450</fullName>
    </submittedName>
</protein>
<organism evidence="1 2">
    <name type="scientific">Leucogyrophana mollusca</name>
    <dbReference type="NCBI Taxonomy" id="85980"/>
    <lineage>
        <taxon>Eukaryota</taxon>
        <taxon>Fungi</taxon>
        <taxon>Dikarya</taxon>
        <taxon>Basidiomycota</taxon>
        <taxon>Agaricomycotina</taxon>
        <taxon>Agaricomycetes</taxon>
        <taxon>Agaricomycetidae</taxon>
        <taxon>Boletales</taxon>
        <taxon>Boletales incertae sedis</taxon>
        <taxon>Leucogyrophana</taxon>
    </lineage>
</organism>
<reference evidence="1" key="1">
    <citation type="journal article" date="2021" name="New Phytol.">
        <title>Evolutionary innovations through gain and loss of genes in the ectomycorrhizal Boletales.</title>
        <authorList>
            <person name="Wu G."/>
            <person name="Miyauchi S."/>
            <person name="Morin E."/>
            <person name="Kuo A."/>
            <person name="Drula E."/>
            <person name="Varga T."/>
            <person name="Kohler A."/>
            <person name="Feng B."/>
            <person name="Cao Y."/>
            <person name="Lipzen A."/>
            <person name="Daum C."/>
            <person name="Hundley H."/>
            <person name="Pangilinan J."/>
            <person name="Johnson J."/>
            <person name="Barry K."/>
            <person name="LaButti K."/>
            <person name="Ng V."/>
            <person name="Ahrendt S."/>
            <person name="Min B."/>
            <person name="Choi I.G."/>
            <person name="Park H."/>
            <person name="Plett J.M."/>
            <person name="Magnuson J."/>
            <person name="Spatafora J.W."/>
            <person name="Nagy L.G."/>
            <person name="Henrissat B."/>
            <person name="Grigoriev I.V."/>
            <person name="Yang Z.L."/>
            <person name="Xu J."/>
            <person name="Martin F.M."/>
        </authorList>
    </citation>
    <scope>NUCLEOTIDE SEQUENCE</scope>
    <source>
        <strain evidence="1">KUC20120723A-06</strain>
    </source>
</reference>
<sequence length="498" mass="56060">MLSDFLVVIFVAFALFLVRRKSLADRSSRGCPFPPGPPRQPLLGNLLQIPRFRAWHTFLSWKHQYGGVVYAEALGNGILILNTMEAVTDLLEKRASVYSDRPTLTMVGELMGLDNSMPMLQYGAAWKQQRKLAHTALSPEAVKKYHTVQEDIVAMYVNSLLEKPEDFASQLRLTAGRVIMSVTYGLPVQTPDDLYITDAERTMEMIGKATVPGAFLTDLIPQRKFFFKYIPSWIPFNSIHKTGEDGRRRIEALVTRPFEHVKRERAKGTENPSFTADCLDKREMEGTDESDHHILWAAGAMYGGTFSFLSLFCPFLSTYGTILTFILAMALFPEVQVKIKDEITQVVGSGRLPSFQDRDALPYVNATIKEALRWSPVLPLGIARQTSEADFYKGYYIPKGTIVLPNVWAISKDDRSGIPSEKFAPERFLTSCVKDTAIDPYNYAFGFGRRICPGKHLGDNNLFLLVSHIMATVDISREKDHDEKEIPLQPSFTAGLVR</sequence>
<dbReference type="EMBL" id="MU266505">
    <property type="protein sequence ID" value="KAH7921941.1"/>
    <property type="molecule type" value="Genomic_DNA"/>
</dbReference>
<dbReference type="Proteomes" id="UP000790709">
    <property type="component" value="Unassembled WGS sequence"/>
</dbReference>
<evidence type="ECO:0000313" key="1">
    <source>
        <dbReference type="EMBL" id="KAH7921941.1"/>
    </source>
</evidence>